<dbReference type="SUPFAM" id="SSF51556">
    <property type="entry name" value="Metallo-dependent hydrolases"/>
    <property type="match status" value="1"/>
</dbReference>
<feature type="compositionally biased region" description="Acidic residues" evidence="1">
    <location>
        <begin position="317"/>
        <end position="327"/>
    </location>
</feature>
<accession>A0A086T054</accession>
<dbReference type="InterPro" id="IPR032466">
    <property type="entry name" value="Metal_Hydrolase"/>
</dbReference>
<organism evidence="2 3">
    <name type="scientific">Hapsidospora chrysogenum (strain ATCC 11550 / CBS 779.69 / DSM 880 / IAM 14645 / JCM 23072 / IMI 49137)</name>
    <name type="common">Acremonium chrysogenum</name>
    <dbReference type="NCBI Taxonomy" id="857340"/>
    <lineage>
        <taxon>Eukaryota</taxon>
        <taxon>Fungi</taxon>
        <taxon>Dikarya</taxon>
        <taxon>Ascomycota</taxon>
        <taxon>Pezizomycotina</taxon>
        <taxon>Sordariomycetes</taxon>
        <taxon>Hypocreomycetidae</taxon>
        <taxon>Hypocreales</taxon>
        <taxon>Bionectriaceae</taxon>
        <taxon>Hapsidospora</taxon>
    </lineage>
</organism>
<dbReference type="EMBL" id="JPKY01000086">
    <property type="protein sequence ID" value="KFH42736.1"/>
    <property type="molecule type" value="Genomic_DNA"/>
</dbReference>
<dbReference type="GO" id="GO:0016788">
    <property type="term" value="F:hydrolase activity, acting on ester bonds"/>
    <property type="evidence" value="ECO:0007669"/>
    <property type="project" value="InterPro"/>
</dbReference>
<feature type="region of interest" description="Disordered" evidence="1">
    <location>
        <begin position="1"/>
        <end position="25"/>
    </location>
</feature>
<dbReference type="HOGENOM" id="CLU_031506_3_0_1"/>
<evidence type="ECO:0000313" key="3">
    <source>
        <dbReference type="Proteomes" id="UP000029964"/>
    </source>
</evidence>
<dbReference type="InterPro" id="IPR053044">
    <property type="entry name" value="Metallo-hydrolase/TatD-type"/>
</dbReference>
<dbReference type="PANTHER" id="PTHR47345">
    <property type="entry name" value="CUT9-INTERACTING PROTEIN SCN1"/>
    <property type="match status" value="1"/>
</dbReference>
<feature type="region of interest" description="Disordered" evidence="1">
    <location>
        <begin position="115"/>
        <end position="136"/>
    </location>
</feature>
<dbReference type="InterPro" id="IPR001130">
    <property type="entry name" value="TatD-like"/>
</dbReference>
<feature type="region of interest" description="Disordered" evidence="1">
    <location>
        <begin position="301"/>
        <end position="337"/>
    </location>
</feature>
<proteinExistence type="predicted"/>
<dbReference type="OrthoDB" id="413993at2759"/>
<evidence type="ECO:0000256" key="1">
    <source>
        <dbReference type="SAM" id="MobiDB-lite"/>
    </source>
</evidence>
<feature type="compositionally biased region" description="Basic and acidic residues" evidence="1">
    <location>
        <begin position="1"/>
        <end position="11"/>
    </location>
</feature>
<feature type="region of interest" description="Disordered" evidence="1">
    <location>
        <begin position="210"/>
        <end position="256"/>
    </location>
</feature>
<keyword evidence="3" id="KW-1185">Reference proteome</keyword>
<dbReference type="Gene3D" id="3.20.20.140">
    <property type="entry name" value="Metal-dependent hydrolases"/>
    <property type="match status" value="1"/>
</dbReference>
<sequence>MCQQHPPDHQPSKSQDGTSSSSKQPFPWHLGACDAHCHPTDTMASIASIPSMRARALTIMATRSQDQHLVSSVANDLGVVRHRESLLSAHRDAPCAVIPSFGWHPWFSHQLYDDTTTTSTSTTTPPSSLTTYNPGDTTTATDEDLLAAKKAHYATVLTPSPDDQAFISSLPTPTSLSSFLSSTRSLLTSHPFALVGEIGLDKAFRLPRPWEEHHSNSRPDSAGANSLNPPSRDDTLTPGGREGRLLSPHRVRPHHQQAILSAQLRLAGDLGRPVSLHGVQAHGLLYDTVAACWKGHEREVVSRRKRRMDAAQAQGPEESDSEEDATETTEAGGKPFPPRICLHSFSGSVEVLKQWFHPSTPADIYVSFSTAINLGTDAGKSKLPEVIAEVPKDRILVESDLHRAGEDMDAALEDMYRMVCEIKGWGLEDGVRRIRENYETFIFG</sequence>
<feature type="compositionally biased region" description="Low complexity" evidence="1">
    <location>
        <begin position="12"/>
        <end position="25"/>
    </location>
</feature>
<evidence type="ECO:0000313" key="2">
    <source>
        <dbReference type="EMBL" id="KFH42736.1"/>
    </source>
</evidence>
<dbReference type="AlphaFoldDB" id="A0A086T054"/>
<comment type="caution">
    <text evidence="2">The sequence shown here is derived from an EMBL/GenBank/DDBJ whole genome shotgun (WGS) entry which is preliminary data.</text>
</comment>
<dbReference type="Proteomes" id="UP000029964">
    <property type="component" value="Unassembled WGS sequence"/>
</dbReference>
<protein>
    <submittedName>
        <fullName evidence="2">Cut9-interacting protein-like protein</fullName>
    </submittedName>
</protein>
<reference evidence="3" key="1">
    <citation type="journal article" date="2014" name="Genome Announc.">
        <title>Genome sequence and annotation of Acremonium chrysogenum, producer of the beta-lactam antibiotic cephalosporin C.</title>
        <authorList>
            <person name="Terfehr D."/>
            <person name="Dahlmann T.A."/>
            <person name="Specht T."/>
            <person name="Zadra I."/>
            <person name="Kuernsteiner H."/>
            <person name="Kueck U."/>
        </authorList>
    </citation>
    <scope>NUCLEOTIDE SEQUENCE [LARGE SCALE GENOMIC DNA]</scope>
    <source>
        <strain evidence="3">ATCC 11550 / CBS 779.69 / DSM 880 / IAM 14645 / JCM 23072 / IMI 49137</strain>
    </source>
</reference>
<dbReference type="PANTHER" id="PTHR47345:SF1">
    <property type="entry name" value="CUT9-INTERACTING PROTEIN SCN1"/>
    <property type="match status" value="1"/>
</dbReference>
<dbReference type="Pfam" id="PF01026">
    <property type="entry name" value="TatD_DNase"/>
    <property type="match status" value="1"/>
</dbReference>
<name>A0A086T054_HAPC1</name>
<gene>
    <name evidence="2" type="ORF">ACRE_065330</name>
</gene>